<evidence type="ECO:0000313" key="1">
    <source>
        <dbReference type="EMBL" id="MCH97034.1"/>
    </source>
</evidence>
<sequence length="254" mass="29267">PVHSPPSTRLSRGEVVIVGEISAVGMIIKRVSPIRLNHTHFSANYPQLYMDSPTAVFDSPHVKTIKHLKHLLRYDVDDLLEQVNDFTVFAEDLQDYSWRLTNKEQRFMEAVVHFQGELASDAPFIEAVENAHFCHHEMVSTVFDQTMNLKENMRVHEELLNLAFAEEEAVSHHIKVLEDELNILHKKREEFHLSNKDEISRLLAKRRSMARLEAKTKSMGDDLKRIMEDMGTSKKCKRALEDLQAKALEAAQDL</sequence>
<name>A0A392NEP0_9FABA</name>
<keyword evidence="2" id="KW-1185">Reference proteome</keyword>
<feature type="non-terminal residue" evidence="1">
    <location>
        <position position="1"/>
    </location>
</feature>
<proteinExistence type="predicted"/>
<dbReference type="Proteomes" id="UP000265520">
    <property type="component" value="Unassembled WGS sequence"/>
</dbReference>
<organism evidence="1 2">
    <name type="scientific">Trifolium medium</name>
    <dbReference type="NCBI Taxonomy" id="97028"/>
    <lineage>
        <taxon>Eukaryota</taxon>
        <taxon>Viridiplantae</taxon>
        <taxon>Streptophyta</taxon>
        <taxon>Embryophyta</taxon>
        <taxon>Tracheophyta</taxon>
        <taxon>Spermatophyta</taxon>
        <taxon>Magnoliopsida</taxon>
        <taxon>eudicotyledons</taxon>
        <taxon>Gunneridae</taxon>
        <taxon>Pentapetalae</taxon>
        <taxon>rosids</taxon>
        <taxon>fabids</taxon>
        <taxon>Fabales</taxon>
        <taxon>Fabaceae</taxon>
        <taxon>Papilionoideae</taxon>
        <taxon>50 kb inversion clade</taxon>
        <taxon>NPAAA clade</taxon>
        <taxon>Hologalegina</taxon>
        <taxon>IRL clade</taxon>
        <taxon>Trifolieae</taxon>
        <taxon>Trifolium</taxon>
    </lineage>
</organism>
<protein>
    <submittedName>
        <fullName evidence="1">Uncharacterized protein</fullName>
    </submittedName>
</protein>
<accession>A0A392NEP0</accession>
<evidence type="ECO:0000313" key="2">
    <source>
        <dbReference type="Proteomes" id="UP000265520"/>
    </source>
</evidence>
<dbReference type="EMBL" id="LXQA010033926">
    <property type="protein sequence ID" value="MCH97034.1"/>
    <property type="molecule type" value="Genomic_DNA"/>
</dbReference>
<dbReference type="AlphaFoldDB" id="A0A392NEP0"/>
<comment type="caution">
    <text evidence="1">The sequence shown here is derived from an EMBL/GenBank/DDBJ whole genome shotgun (WGS) entry which is preliminary data.</text>
</comment>
<reference evidence="1 2" key="1">
    <citation type="journal article" date="2018" name="Front. Plant Sci.">
        <title>Red Clover (Trifolium pratense) and Zigzag Clover (T. medium) - A Picture of Genomic Similarities and Differences.</title>
        <authorList>
            <person name="Dluhosova J."/>
            <person name="Istvanek J."/>
            <person name="Nedelnik J."/>
            <person name="Repkova J."/>
        </authorList>
    </citation>
    <scope>NUCLEOTIDE SEQUENCE [LARGE SCALE GENOMIC DNA]</scope>
    <source>
        <strain evidence="2">cv. 10/8</strain>
        <tissue evidence="1">Leaf</tissue>
    </source>
</reference>